<accession>A0A158HV30</accession>
<dbReference type="PANTHER" id="PTHR42194">
    <property type="entry name" value="UPF0276 PROTEIN HI_1600"/>
    <property type="match status" value="1"/>
</dbReference>
<dbReference type="NCBIfam" id="NF003818">
    <property type="entry name" value="PRK05409.1"/>
    <property type="match status" value="1"/>
</dbReference>
<protein>
    <submittedName>
        <fullName evidence="1">Uncharacterized protein</fullName>
    </submittedName>
</protein>
<proteinExistence type="predicted"/>
<evidence type="ECO:0000313" key="1">
    <source>
        <dbReference type="EMBL" id="SAL47570.1"/>
    </source>
</evidence>
<sequence length="291" mass="31663">MKLAEPGACAPPGVGIGMRHAHYADFLNATPAVDWVEVHSENYFGDGGYDLHVLETVRRDLPVSLHGVGMGLGSARPLDAVHLARLKRLVERIEPAVVSEHLCWSATSAGYLNDLLPMPLTDIALDHLCSRVGETQDALGRPVLLENVSTYIRFRDDQYGETAFLAELARRSGCGVLLDVNNLYVNQCNHGEDAIAAMNALTSAVVGEIHLAGHRVTDIAVIDDHGSCVAPVVWALYECALDRFGNKPTLIEWDTDVPPLAVLLEEAHMARRRRMDPGATAFRSNGVECQP</sequence>
<dbReference type="Proteomes" id="UP000054770">
    <property type="component" value="Unassembled WGS sequence"/>
</dbReference>
<name>A0A158HV30_9BURK</name>
<dbReference type="AlphaFoldDB" id="A0A158HV30"/>
<comment type="caution">
    <text evidence="1">The sequence shown here is derived from an EMBL/GenBank/DDBJ whole genome shotgun (WGS) entry which is preliminary data.</text>
</comment>
<organism evidence="1 2">
    <name type="scientific">Caballeronia choica</name>
    <dbReference type="NCBI Taxonomy" id="326476"/>
    <lineage>
        <taxon>Bacteria</taxon>
        <taxon>Pseudomonadati</taxon>
        <taxon>Pseudomonadota</taxon>
        <taxon>Betaproteobacteria</taxon>
        <taxon>Burkholderiales</taxon>
        <taxon>Burkholderiaceae</taxon>
        <taxon>Caballeronia</taxon>
    </lineage>
</organism>
<dbReference type="OrthoDB" id="9763101at2"/>
<dbReference type="Gene3D" id="3.20.20.150">
    <property type="entry name" value="Divalent-metal-dependent TIM barrel enzymes"/>
    <property type="match status" value="1"/>
</dbReference>
<keyword evidence="2" id="KW-1185">Reference proteome</keyword>
<dbReference type="PANTHER" id="PTHR42194:SF1">
    <property type="entry name" value="UPF0276 PROTEIN HI_1600"/>
    <property type="match status" value="1"/>
</dbReference>
<gene>
    <name evidence="1" type="ORF">AWB68_02311</name>
</gene>
<reference evidence="1" key="1">
    <citation type="submission" date="2016-01" db="EMBL/GenBank/DDBJ databases">
        <authorList>
            <person name="Peeters C."/>
        </authorList>
    </citation>
    <scope>NUCLEOTIDE SEQUENCE [LARGE SCALE GENOMIC DNA]</scope>
    <source>
        <strain evidence="1">LMG 22940</strain>
    </source>
</reference>
<dbReference type="InterPro" id="IPR036237">
    <property type="entry name" value="Xyl_isomerase-like_sf"/>
</dbReference>
<dbReference type="SUPFAM" id="SSF51658">
    <property type="entry name" value="Xylose isomerase-like"/>
    <property type="match status" value="1"/>
</dbReference>
<dbReference type="InterPro" id="IPR007801">
    <property type="entry name" value="MbnB/TglH/ChrH"/>
</dbReference>
<dbReference type="RefSeq" id="WP_087644474.1">
    <property type="nucleotide sequence ID" value="NZ_FCON02000019.1"/>
</dbReference>
<evidence type="ECO:0000313" key="2">
    <source>
        <dbReference type="Proteomes" id="UP000054770"/>
    </source>
</evidence>
<dbReference type="EMBL" id="FCON02000019">
    <property type="protein sequence ID" value="SAL47570.1"/>
    <property type="molecule type" value="Genomic_DNA"/>
</dbReference>
<dbReference type="Pfam" id="PF05114">
    <property type="entry name" value="MbnB_TglH_ChrH"/>
    <property type="match status" value="1"/>
</dbReference>